<evidence type="ECO:0000313" key="2">
    <source>
        <dbReference type="Proteomes" id="UP000095392"/>
    </source>
</evidence>
<dbReference type="EMBL" id="MIPY01000054">
    <property type="protein sequence ID" value="OES24952.1"/>
    <property type="molecule type" value="Genomic_DNA"/>
</dbReference>
<sequence length="49" mass="5447">MTLNTQKLPPQLLNCISGSNIATKLVDIPDYIERIMPDGRKSLGHLRNA</sequence>
<proteinExistence type="predicted"/>
<protein>
    <submittedName>
        <fullName evidence="1">Uncharacterized protein</fullName>
    </submittedName>
</protein>
<dbReference type="AlphaFoldDB" id="A0AB36FL84"/>
<organism evidence="1 2">
    <name type="scientific">Alteromonas macleodii</name>
    <name type="common">Pseudoalteromonas macleodii</name>
    <dbReference type="NCBI Taxonomy" id="28108"/>
    <lineage>
        <taxon>Bacteria</taxon>
        <taxon>Pseudomonadati</taxon>
        <taxon>Pseudomonadota</taxon>
        <taxon>Gammaproteobacteria</taxon>
        <taxon>Alteromonadales</taxon>
        <taxon>Alteromonadaceae</taxon>
        <taxon>Alteromonas/Salinimonas group</taxon>
        <taxon>Alteromonas</taxon>
    </lineage>
</organism>
<reference evidence="1 2" key="1">
    <citation type="submission" date="2016-09" db="EMBL/GenBank/DDBJ databases">
        <title>Draft Genome Sequence of four Alteromonas macleodii strains isolated from copper coupons and grown long-term at elevated copper levels.</title>
        <authorList>
            <person name="Cusick K."/>
            <person name="Dale J."/>
            <person name="Little B."/>
            <person name="Biffinger J."/>
        </authorList>
    </citation>
    <scope>NUCLEOTIDE SEQUENCE [LARGE SCALE GENOMIC DNA]</scope>
    <source>
        <strain evidence="1 2">KCP01</strain>
    </source>
</reference>
<gene>
    <name evidence="1" type="ORF">BFV95_4512</name>
</gene>
<keyword evidence="2" id="KW-1185">Reference proteome</keyword>
<dbReference type="Proteomes" id="UP000095392">
    <property type="component" value="Unassembled WGS sequence"/>
</dbReference>
<comment type="caution">
    <text evidence="1">The sequence shown here is derived from an EMBL/GenBank/DDBJ whole genome shotgun (WGS) entry which is preliminary data.</text>
</comment>
<accession>A0AB36FL84</accession>
<name>A0AB36FL84_ALTMA</name>
<evidence type="ECO:0000313" key="1">
    <source>
        <dbReference type="EMBL" id="OES24952.1"/>
    </source>
</evidence>